<name>E6VI05_RHOPX</name>
<dbReference type="KEGG" id="rpx:Rpdx1_5022"/>
<dbReference type="AlphaFoldDB" id="E6VI05"/>
<dbReference type="HOGENOM" id="CLU_3029473_0_0_5"/>
<dbReference type="Proteomes" id="UP000001402">
    <property type="component" value="Chromosome"/>
</dbReference>
<sequence>MKPPPLAALARGQTSPKKIRVDALTMTIAAVDTLLTKNADAVIRLKIVRCANAST</sequence>
<protein>
    <submittedName>
        <fullName evidence="1">Uncharacterized protein</fullName>
    </submittedName>
</protein>
<evidence type="ECO:0000313" key="1">
    <source>
        <dbReference type="EMBL" id="ADU46562.1"/>
    </source>
</evidence>
<gene>
    <name evidence="1" type="ordered locus">Rpdx1_5022</name>
</gene>
<reference evidence="1" key="1">
    <citation type="submission" date="2010-12" db="EMBL/GenBank/DDBJ databases">
        <title>Complete sequence of Rhodopseudomonas palustris DX-1.</title>
        <authorList>
            <consortium name="US DOE Joint Genome Institute"/>
            <person name="Lucas S."/>
            <person name="Copeland A."/>
            <person name="Lapidus A."/>
            <person name="Cheng J.-F."/>
            <person name="Goodwin L."/>
            <person name="Pitluck S."/>
            <person name="Misra M."/>
            <person name="Chertkov O."/>
            <person name="Detter J.C."/>
            <person name="Han C."/>
            <person name="Tapia R."/>
            <person name="Land M."/>
            <person name="Hauser L."/>
            <person name="Kyrpides N."/>
            <person name="Ivanova N."/>
            <person name="Ovchinnikova G."/>
            <person name="Logan B."/>
            <person name="Oda Y."/>
            <person name="Harwood C."/>
            <person name="Woyke T."/>
        </authorList>
    </citation>
    <scope>NUCLEOTIDE SEQUENCE [LARGE SCALE GENOMIC DNA]</scope>
    <source>
        <strain evidence="1">DX-1</strain>
    </source>
</reference>
<organism evidence="1 2">
    <name type="scientific">Rhodopseudomonas palustris (strain DX-1)</name>
    <dbReference type="NCBI Taxonomy" id="652103"/>
    <lineage>
        <taxon>Bacteria</taxon>
        <taxon>Pseudomonadati</taxon>
        <taxon>Pseudomonadota</taxon>
        <taxon>Alphaproteobacteria</taxon>
        <taxon>Hyphomicrobiales</taxon>
        <taxon>Nitrobacteraceae</taxon>
        <taxon>Rhodopseudomonas</taxon>
    </lineage>
</organism>
<evidence type="ECO:0000313" key="2">
    <source>
        <dbReference type="Proteomes" id="UP000001402"/>
    </source>
</evidence>
<accession>E6VI05</accession>
<proteinExistence type="predicted"/>
<dbReference type="EMBL" id="CP002418">
    <property type="protein sequence ID" value="ADU46562.1"/>
    <property type="molecule type" value="Genomic_DNA"/>
</dbReference>